<dbReference type="InterPro" id="IPR050902">
    <property type="entry name" value="ABC_Transporter_SBP"/>
</dbReference>
<dbReference type="Pfam" id="PF01497">
    <property type="entry name" value="Peripla_BP_2"/>
    <property type="match status" value="1"/>
</dbReference>
<evidence type="ECO:0000313" key="3">
    <source>
        <dbReference type="EMBL" id="SVE45466.1"/>
    </source>
</evidence>
<proteinExistence type="predicted"/>
<feature type="non-terminal residue" evidence="3">
    <location>
        <position position="194"/>
    </location>
</feature>
<evidence type="ECO:0000256" key="1">
    <source>
        <dbReference type="ARBA" id="ARBA00022729"/>
    </source>
</evidence>
<feature type="domain" description="Fe/B12 periplasmic-binding" evidence="2">
    <location>
        <begin position="21"/>
        <end position="194"/>
    </location>
</feature>
<name>A0A383DLV6_9ZZZZ</name>
<dbReference type="PANTHER" id="PTHR30535">
    <property type="entry name" value="VITAMIN B12-BINDING PROTEIN"/>
    <property type="match status" value="1"/>
</dbReference>
<dbReference type="InterPro" id="IPR054828">
    <property type="entry name" value="Vit_B12_bind_prot"/>
</dbReference>
<accession>A0A383DLV6</accession>
<dbReference type="Gene3D" id="3.40.50.1980">
    <property type="entry name" value="Nitrogenase molybdenum iron protein domain"/>
    <property type="match status" value="2"/>
</dbReference>
<keyword evidence="1" id="KW-0732">Signal</keyword>
<reference evidence="3" key="1">
    <citation type="submission" date="2018-05" db="EMBL/GenBank/DDBJ databases">
        <authorList>
            <person name="Lanie J.A."/>
            <person name="Ng W.-L."/>
            <person name="Kazmierczak K.M."/>
            <person name="Andrzejewski T.M."/>
            <person name="Davidsen T.M."/>
            <person name="Wayne K.J."/>
            <person name="Tettelin H."/>
            <person name="Glass J.I."/>
            <person name="Rusch D."/>
            <person name="Podicherti R."/>
            <person name="Tsui H.-C.T."/>
            <person name="Winkler M.E."/>
        </authorList>
    </citation>
    <scope>NUCLEOTIDE SEQUENCE</scope>
</reference>
<gene>
    <name evidence="3" type="ORF">METZ01_LOCUS498320</name>
</gene>
<dbReference type="InterPro" id="IPR002491">
    <property type="entry name" value="ABC_transptr_periplasmic_BD"/>
</dbReference>
<protein>
    <recommendedName>
        <fullName evidence="2">Fe/B12 periplasmic-binding domain-containing protein</fullName>
    </recommendedName>
</protein>
<sequence length="194" mass="21573">MHQLLIDAAGNRHAPATELTRIVSLVPSLTELLFALELQDTIVGRTNFCIEPKGQVGSIPVVGGTKTFNVEELTALCPTHVLVNIDETPKELAEQIQANDISVVVTHPNKPADNITLFSLMGSLFGRQQQAAKLIADLQGELMTTGPWPERKVLYLIWKRPWMTVSQDTYIANMLSLFGMRTLGHDGRRRYPEI</sequence>
<dbReference type="PANTHER" id="PTHR30535:SF34">
    <property type="entry name" value="MOLYBDATE-BINDING PROTEIN MOLA"/>
    <property type="match status" value="1"/>
</dbReference>
<organism evidence="3">
    <name type="scientific">marine metagenome</name>
    <dbReference type="NCBI Taxonomy" id="408172"/>
    <lineage>
        <taxon>unclassified sequences</taxon>
        <taxon>metagenomes</taxon>
        <taxon>ecological metagenomes</taxon>
    </lineage>
</organism>
<dbReference type="AlphaFoldDB" id="A0A383DLV6"/>
<dbReference type="PROSITE" id="PS50983">
    <property type="entry name" value="FE_B12_PBP"/>
    <property type="match status" value="1"/>
</dbReference>
<dbReference type="EMBL" id="UINC01218442">
    <property type="protein sequence ID" value="SVE45466.1"/>
    <property type="molecule type" value="Genomic_DNA"/>
</dbReference>
<dbReference type="GO" id="GO:0071281">
    <property type="term" value="P:cellular response to iron ion"/>
    <property type="evidence" value="ECO:0007669"/>
    <property type="project" value="TreeGrafter"/>
</dbReference>
<dbReference type="NCBIfam" id="NF038402">
    <property type="entry name" value="TroA_like"/>
    <property type="match status" value="1"/>
</dbReference>
<dbReference type="SUPFAM" id="SSF53807">
    <property type="entry name" value="Helical backbone' metal receptor"/>
    <property type="match status" value="1"/>
</dbReference>
<evidence type="ECO:0000259" key="2">
    <source>
        <dbReference type="PROSITE" id="PS50983"/>
    </source>
</evidence>